<name>K1T429_9ZZZZ</name>
<proteinExistence type="predicted"/>
<reference evidence="1" key="1">
    <citation type="journal article" date="2013" name="Environ. Microbiol.">
        <title>Microbiota from the distal guts of lean and obese adolescents exhibit partial functional redundancy besides clear differences in community structure.</title>
        <authorList>
            <person name="Ferrer M."/>
            <person name="Ruiz A."/>
            <person name="Lanza F."/>
            <person name="Haange S.B."/>
            <person name="Oberbach A."/>
            <person name="Till H."/>
            <person name="Bargiela R."/>
            <person name="Campoy C."/>
            <person name="Segura M.T."/>
            <person name="Richter M."/>
            <person name="von Bergen M."/>
            <person name="Seifert J."/>
            <person name="Suarez A."/>
        </authorList>
    </citation>
    <scope>NUCLEOTIDE SEQUENCE</scope>
</reference>
<sequence>MGGGDMKVLHVLYSKIYTGAEKVAAQIIKAFEGKVDMAYCSLECEEVWD</sequence>
<feature type="non-terminal residue" evidence="1">
    <location>
        <position position="49"/>
    </location>
</feature>
<accession>K1T429</accession>
<dbReference type="AlphaFoldDB" id="K1T429"/>
<protein>
    <submittedName>
        <fullName evidence="1">Uncharacterized protein</fullName>
    </submittedName>
</protein>
<comment type="caution">
    <text evidence="1">The sequence shown here is derived from an EMBL/GenBank/DDBJ whole genome shotgun (WGS) entry which is preliminary data.</text>
</comment>
<evidence type="ECO:0000313" key="1">
    <source>
        <dbReference type="EMBL" id="EKC62349.1"/>
    </source>
</evidence>
<dbReference type="EMBL" id="AJWZ01005519">
    <property type="protein sequence ID" value="EKC62349.1"/>
    <property type="molecule type" value="Genomic_DNA"/>
</dbReference>
<organism evidence="1">
    <name type="scientific">human gut metagenome</name>
    <dbReference type="NCBI Taxonomy" id="408170"/>
    <lineage>
        <taxon>unclassified sequences</taxon>
        <taxon>metagenomes</taxon>
        <taxon>organismal metagenomes</taxon>
    </lineage>
</organism>
<gene>
    <name evidence="1" type="ORF">OBE_08020</name>
</gene>